<protein>
    <submittedName>
        <fullName evidence="1">Uncharacterized protein</fullName>
    </submittedName>
</protein>
<proteinExistence type="predicted"/>
<dbReference type="EMBL" id="HACA01026014">
    <property type="protein sequence ID" value="CDW43375.1"/>
    <property type="molecule type" value="Transcribed_RNA"/>
</dbReference>
<organism evidence="1">
    <name type="scientific">Lepeophtheirus salmonis</name>
    <name type="common">Salmon louse</name>
    <name type="synonym">Caligus salmonis</name>
    <dbReference type="NCBI Taxonomy" id="72036"/>
    <lineage>
        <taxon>Eukaryota</taxon>
        <taxon>Metazoa</taxon>
        <taxon>Ecdysozoa</taxon>
        <taxon>Arthropoda</taxon>
        <taxon>Crustacea</taxon>
        <taxon>Multicrustacea</taxon>
        <taxon>Hexanauplia</taxon>
        <taxon>Copepoda</taxon>
        <taxon>Siphonostomatoida</taxon>
        <taxon>Caligidae</taxon>
        <taxon>Lepeophtheirus</taxon>
    </lineage>
</organism>
<accession>A0A0K2UZ92</accession>
<dbReference type="AlphaFoldDB" id="A0A0K2UZ92"/>
<reference evidence="1" key="1">
    <citation type="submission" date="2014-05" db="EMBL/GenBank/DDBJ databases">
        <authorList>
            <person name="Chronopoulou M."/>
        </authorList>
    </citation>
    <scope>NUCLEOTIDE SEQUENCE</scope>
    <source>
        <tissue evidence="1">Whole organism</tissue>
    </source>
</reference>
<sequence length="30" mass="3424">MIELCIYDTGSYDVELATYIVRANTITELI</sequence>
<name>A0A0K2UZ92_LEPSM</name>
<evidence type="ECO:0000313" key="1">
    <source>
        <dbReference type="EMBL" id="CDW43375.1"/>
    </source>
</evidence>